<keyword evidence="3" id="KW-1185">Reference proteome</keyword>
<protein>
    <submittedName>
        <fullName evidence="2">DRTGG domain-containing protein</fullName>
    </submittedName>
</protein>
<name>A0A5K7SBS8_9BACT</name>
<evidence type="ECO:0000256" key="1">
    <source>
        <dbReference type="ARBA" id="ARBA00011643"/>
    </source>
</evidence>
<dbReference type="InterPro" id="IPR028979">
    <property type="entry name" value="Ser_kin/Pase_Hpr-like_N_sf"/>
</dbReference>
<dbReference type="EMBL" id="AP018694">
    <property type="protein sequence ID" value="BBE19010.1"/>
    <property type="molecule type" value="Genomic_DNA"/>
</dbReference>
<dbReference type="Proteomes" id="UP001193389">
    <property type="component" value="Chromosome"/>
</dbReference>
<dbReference type="KEGG" id="anf:AQPE_3183"/>
<accession>A0A5K7SBS8</accession>
<proteinExistence type="predicted"/>
<reference evidence="2" key="1">
    <citation type="journal article" date="2020" name="Int. J. Syst. Evol. Microbiol.">
        <title>Aquipluma nitroreducens gen. nov. sp. nov., a novel facultatively anaerobic bacterium isolated from a freshwater lake.</title>
        <authorList>
            <person name="Watanabe M."/>
            <person name="Kojima H."/>
            <person name="Fukui M."/>
        </authorList>
    </citation>
    <scope>NUCLEOTIDE SEQUENCE</scope>
    <source>
        <strain evidence="2">MeG22</strain>
    </source>
</reference>
<evidence type="ECO:0000313" key="3">
    <source>
        <dbReference type="Proteomes" id="UP001193389"/>
    </source>
</evidence>
<organism evidence="2 3">
    <name type="scientific">Aquipluma nitroreducens</name>
    <dbReference type="NCBI Taxonomy" id="2010828"/>
    <lineage>
        <taxon>Bacteria</taxon>
        <taxon>Pseudomonadati</taxon>
        <taxon>Bacteroidota</taxon>
        <taxon>Bacteroidia</taxon>
        <taxon>Marinilabiliales</taxon>
        <taxon>Prolixibacteraceae</taxon>
        <taxon>Aquipluma</taxon>
    </lineage>
</organism>
<dbReference type="SUPFAM" id="SSF75138">
    <property type="entry name" value="HprK N-terminal domain-like"/>
    <property type="match status" value="1"/>
</dbReference>
<dbReference type="AlphaFoldDB" id="A0A5K7SBS8"/>
<comment type="subunit">
    <text evidence="1">Homohexamer.</text>
</comment>
<sequence length="114" mass="12508">MKLRDIATVLNAKVTCGVDKLDEEIGMGYSSDLMSDVLTLDTDNLILITGLVNLQCIRTAEMADIRAIVFVRNKKASDQMLELACENGMCILESPFSLFKSSGLLFQAGLNPIY</sequence>
<gene>
    <name evidence="2" type="ORF">AQPE_3183</name>
</gene>
<dbReference type="Gene3D" id="3.40.1390.20">
    <property type="entry name" value="HprK N-terminal domain-like"/>
    <property type="match status" value="1"/>
</dbReference>
<evidence type="ECO:0000313" key="2">
    <source>
        <dbReference type="EMBL" id="BBE19010.1"/>
    </source>
</evidence>
<dbReference type="RefSeq" id="WP_318347287.1">
    <property type="nucleotide sequence ID" value="NZ_AP018694.1"/>
</dbReference>